<protein>
    <recommendedName>
        <fullName evidence="3">Cytoplasmic protein</fullName>
    </recommendedName>
</protein>
<dbReference type="HOGENOM" id="CLU_167520_1_0_0"/>
<dbReference type="STRING" id="1499967.U27_05342"/>
<reference evidence="1" key="1">
    <citation type="journal article" date="2015" name="PeerJ">
        <title>First genomic representation of candidate bacterial phylum KSB3 points to enhanced environmental sensing as a trigger of wastewater bulking.</title>
        <authorList>
            <person name="Sekiguchi Y."/>
            <person name="Ohashi A."/>
            <person name="Parks D.H."/>
            <person name="Yamauchi T."/>
            <person name="Tyson G.W."/>
            <person name="Hugenholtz P."/>
        </authorList>
    </citation>
    <scope>NUCLEOTIDE SEQUENCE [LARGE SCALE GENOMIC DNA]</scope>
</reference>
<dbReference type="eggNOG" id="COG3370">
    <property type="taxonomic scope" value="Bacteria"/>
</dbReference>
<keyword evidence="2" id="KW-1185">Reference proteome</keyword>
<accession>A0A081C1B3</accession>
<evidence type="ECO:0000313" key="1">
    <source>
        <dbReference type="EMBL" id="GAK58368.1"/>
    </source>
</evidence>
<sequence length="116" mass="12742">MEKKVALFAFNGDPMCFVHVLLNALDMQTRGYNVKLVIEGSATRLIKTLAEPGAMFGELYQKVKQAGLIDAVCQACSAKMGTLQDAEAQGLPLNREMSGHPSMGHYRDEGYEIITF</sequence>
<dbReference type="InterPro" id="IPR027396">
    <property type="entry name" value="DsrEFH-like"/>
</dbReference>
<dbReference type="SUPFAM" id="SSF75169">
    <property type="entry name" value="DsrEFH-like"/>
    <property type="match status" value="1"/>
</dbReference>
<proteinExistence type="predicted"/>
<evidence type="ECO:0000313" key="2">
    <source>
        <dbReference type="Proteomes" id="UP000030661"/>
    </source>
</evidence>
<dbReference type="AlphaFoldDB" id="A0A081C1B3"/>
<gene>
    <name evidence="1" type="ORF">U27_05342</name>
</gene>
<name>A0A081C1B3_VECG1</name>
<evidence type="ECO:0008006" key="3">
    <source>
        <dbReference type="Google" id="ProtNLM"/>
    </source>
</evidence>
<organism evidence="1">
    <name type="scientific">Vecturithrix granuli</name>
    <dbReference type="NCBI Taxonomy" id="1499967"/>
    <lineage>
        <taxon>Bacteria</taxon>
        <taxon>Candidatus Moduliflexota</taxon>
        <taxon>Candidatus Vecturitrichia</taxon>
        <taxon>Candidatus Vecturitrichales</taxon>
        <taxon>Candidatus Vecturitrichaceae</taxon>
        <taxon>Candidatus Vecturithrix</taxon>
    </lineage>
</organism>
<dbReference type="EMBL" id="DF820467">
    <property type="protein sequence ID" value="GAK58368.1"/>
    <property type="molecule type" value="Genomic_DNA"/>
</dbReference>
<dbReference type="Proteomes" id="UP000030661">
    <property type="component" value="Unassembled WGS sequence"/>
</dbReference>